<dbReference type="Pfam" id="PF01485">
    <property type="entry name" value="IBR"/>
    <property type="match status" value="2"/>
</dbReference>
<evidence type="ECO:0000256" key="8">
    <source>
        <dbReference type="ARBA" id="ARBA00022833"/>
    </source>
</evidence>
<proteinExistence type="predicted"/>
<dbReference type="SUPFAM" id="SSF57850">
    <property type="entry name" value="RING/U-box"/>
    <property type="match status" value="2"/>
</dbReference>
<accession>A0A0C2SWD5</accession>
<dbReference type="HOGENOM" id="CLU_587884_0_0_1"/>
<dbReference type="EC" id="2.3.2.31" evidence="2"/>
<dbReference type="InterPro" id="IPR044066">
    <property type="entry name" value="TRIAD_supradom"/>
</dbReference>
<feature type="region of interest" description="Disordered" evidence="10">
    <location>
        <begin position="287"/>
        <end position="309"/>
    </location>
</feature>
<dbReference type="CDD" id="cd20335">
    <property type="entry name" value="BRcat_RBR"/>
    <property type="match status" value="1"/>
</dbReference>
<evidence type="ECO:0000256" key="5">
    <source>
        <dbReference type="ARBA" id="ARBA00022737"/>
    </source>
</evidence>
<comment type="catalytic activity">
    <reaction evidence="1">
        <text>[E2 ubiquitin-conjugating enzyme]-S-ubiquitinyl-L-cysteine + [acceptor protein]-L-lysine = [E2 ubiquitin-conjugating enzyme]-L-cysteine + [acceptor protein]-N(6)-ubiquitinyl-L-lysine.</text>
        <dbReference type="EC" id="2.3.2.31"/>
    </reaction>
</comment>
<dbReference type="PANTHER" id="PTHR11685">
    <property type="entry name" value="RBR FAMILY RING FINGER AND IBR DOMAIN-CONTAINING"/>
    <property type="match status" value="1"/>
</dbReference>
<keyword evidence="7" id="KW-0833">Ubl conjugation pathway</keyword>
<dbReference type="OrthoDB" id="9977870at2759"/>
<evidence type="ECO:0000256" key="2">
    <source>
        <dbReference type="ARBA" id="ARBA00012251"/>
    </source>
</evidence>
<dbReference type="InterPro" id="IPR013083">
    <property type="entry name" value="Znf_RING/FYVE/PHD"/>
</dbReference>
<dbReference type="EMBL" id="KN818338">
    <property type="protein sequence ID" value="KIL58424.1"/>
    <property type="molecule type" value="Genomic_DNA"/>
</dbReference>
<dbReference type="GO" id="GO:0016567">
    <property type="term" value="P:protein ubiquitination"/>
    <property type="evidence" value="ECO:0007669"/>
    <property type="project" value="InterPro"/>
</dbReference>
<feature type="domain" description="RING-type" evidence="11">
    <location>
        <begin position="27"/>
        <end position="64"/>
    </location>
</feature>
<dbReference type="STRING" id="946122.A0A0C2SWD5"/>
<dbReference type="PROSITE" id="PS50089">
    <property type="entry name" value="ZF_RING_2"/>
    <property type="match status" value="1"/>
</dbReference>
<reference evidence="13 14" key="1">
    <citation type="submission" date="2014-04" db="EMBL/GenBank/DDBJ databases">
        <title>Evolutionary Origins and Diversification of the Mycorrhizal Mutualists.</title>
        <authorList>
            <consortium name="DOE Joint Genome Institute"/>
            <consortium name="Mycorrhizal Genomics Consortium"/>
            <person name="Kohler A."/>
            <person name="Kuo A."/>
            <person name="Nagy L.G."/>
            <person name="Floudas D."/>
            <person name="Copeland A."/>
            <person name="Barry K.W."/>
            <person name="Cichocki N."/>
            <person name="Veneault-Fourrey C."/>
            <person name="LaButti K."/>
            <person name="Lindquist E.A."/>
            <person name="Lipzen A."/>
            <person name="Lundell T."/>
            <person name="Morin E."/>
            <person name="Murat C."/>
            <person name="Riley R."/>
            <person name="Ohm R."/>
            <person name="Sun H."/>
            <person name="Tunlid A."/>
            <person name="Henrissat B."/>
            <person name="Grigoriev I.V."/>
            <person name="Hibbett D.S."/>
            <person name="Martin F."/>
        </authorList>
    </citation>
    <scope>NUCLEOTIDE SEQUENCE [LARGE SCALE GENOMIC DNA]</scope>
    <source>
        <strain evidence="13 14">Koide BX008</strain>
    </source>
</reference>
<feature type="region of interest" description="Disordered" evidence="10">
    <location>
        <begin position="366"/>
        <end position="391"/>
    </location>
</feature>
<name>A0A0C2SWD5_AMAMK</name>
<keyword evidence="4" id="KW-0479">Metal-binding</keyword>
<dbReference type="InterPro" id="IPR017907">
    <property type="entry name" value="Znf_RING_CS"/>
</dbReference>
<evidence type="ECO:0000259" key="11">
    <source>
        <dbReference type="PROSITE" id="PS50089"/>
    </source>
</evidence>
<dbReference type="InterPro" id="IPR002867">
    <property type="entry name" value="IBR_dom"/>
</dbReference>
<gene>
    <name evidence="13" type="ORF">M378DRAFT_170585</name>
</gene>
<dbReference type="Gene3D" id="3.30.40.10">
    <property type="entry name" value="Zinc/RING finger domain, C3HC4 (zinc finger)"/>
    <property type="match status" value="1"/>
</dbReference>
<organism evidence="13 14">
    <name type="scientific">Amanita muscaria (strain Koide BX008)</name>
    <dbReference type="NCBI Taxonomy" id="946122"/>
    <lineage>
        <taxon>Eukaryota</taxon>
        <taxon>Fungi</taxon>
        <taxon>Dikarya</taxon>
        <taxon>Basidiomycota</taxon>
        <taxon>Agaricomycotina</taxon>
        <taxon>Agaricomycetes</taxon>
        <taxon>Agaricomycetidae</taxon>
        <taxon>Agaricales</taxon>
        <taxon>Pluteineae</taxon>
        <taxon>Amanitaceae</taxon>
        <taxon>Amanita</taxon>
    </lineage>
</organism>
<evidence type="ECO:0000256" key="1">
    <source>
        <dbReference type="ARBA" id="ARBA00001798"/>
    </source>
</evidence>
<evidence type="ECO:0000313" key="14">
    <source>
        <dbReference type="Proteomes" id="UP000054549"/>
    </source>
</evidence>
<evidence type="ECO:0000256" key="6">
    <source>
        <dbReference type="ARBA" id="ARBA00022771"/>
    </source>
</evidence>
<evidence type="ECO:0000256" key="7">
    <source>
        <dbReference type="ARBA" id="ARBA00022786"/>
    </source>
</evidence>
<keyword evidence="8" id="KW-0862">Zinc</keyword>
<dbReference type="CDD" id="cd22584">
    <property type="entry name" value="Rcat_RBR_unk"/>
    <property type="match status" value="1"/>
</dbReference>
<dbReference type="SMART" id="SM00647">
    <property type="entry name" value="IBR"/>
    <property type="match status" value="2"/>
</dbReference>
<dbReference type="InterPro" id="IPR001841">
    <property type="entry name" value="Znf_RING"/>
</dbReference>
<evidence type="ECO:0000256" key="3">
    <source>
        <dbReference type="ARBA" id="ARBA00022679"/>
    </source>
</evidence>
<dbReference type="InParanoid" id="A0A0C2SWD5"/>
<evidence type="ECO:0000259" key="12">
    <source>
        <dbReference type="PROSITE" id="PS51873"/>
    </source>
</evidence>
<dbReference type="Proteomes" id="UP000054549">
    <property type="component" value="Unassembled WGS sequence"/>
</dbReference>
<keyword evidence="6 9" id="KW-0863">Zinc-finger</keyword>
<keyword evidence="5" id="KW-0677">Repeat</keyword>
<dbReference type="PROSITE" id="PS51873">
    <property type="entry name" value="TRIAD"/>
    <property type="match status" value="1"/>
</dbReference>
<feature type="compositionally biased region" description="Acidic residues" evidence="10">
    <location>
        <begin position="366"/>
        <end position="376"/>
    </location>
</feature>
<keyword evidence="3" id="KW-0808">Transferase</keyword>
<keyword evidence="14" id="KW-1185">Reference proteome</keyword>
<evidence type="ECO:0000256" key="4">
    <source>
        <dbReference type="ARBA" id="ARBA00022723"/>
    </source>
</evidence>
<dbReference type="Gene3D" id="1.20.120.1750">
    <property type="match status" value="1"/>
</dbReference>
<dbReference type="GO" id="GO:0008270">
    <property type="term" value="F:zinc ion binding"/>
    <property type="evidence" value="ECO:0007669"/>
    <property type="project" value="UniProtKB-KW"/>
</dbReference>
<protein>
    <recommendedName>
        <fullName evidence="2">RBR-type E3 ubiquitin transferase</fullName>
        <ecNumber evidence="2">2.3.2.31</ecNumber>
    </recommendedName>
</protein>
<dbReference type="InterPro" id="IPR031127">
    <property type="entry name" value="E3_UB_ligase_RBR"/>
</dbReference>
<sequence>MSMFSLPHWKDALTWNSSSPGQARLECVSCMETYATKRCVVAPCSHVYCSKCMVSLIETCLRDESIFPVKCCKQVIPTSQFIGILNTTLRSKYEHKALEFSTSADWRIYCSNGSCSAFLGSSRGETKIMTCSQCRKSSCSGCKQASHPGDTCRGNVESLKLRQMARKERWQTCPGCSAIVEQKAGCNHMTCRCRTEFCYLCGVKWKKCNCPQFGDPGRTDQQPAVEDEVDERFGGAPGQHGEGNQPIDDEDMPVFDYQYFLGDAPLHAHDTDLDDNLRPYLYYESSEDEGPYINPYEDLNNEPEHGEYDEDLYFNPYERTQDLLNVFLPDDNSEDEGPYINPYAPSTSGAACPPSTVTAELDDEDTGAYDASDEEDSHPYPAQSYDSSHGEDVYINPYDSIPDFRHLHIDDFSDDEGPYINPYDSAPTLPDTCSHVTYYSDVSDEEGVYINPYDIDNSSFYYDSD</sequence>
<evidence type="ECO:0000313" key="13">
    <source>
        <dbReference type="EMBL" id="KIL58424.1"/>
    </source>
</evidence>
<dbReference type="PROSITE" id="PS00518">
    <property type="entry name" value="ZF_RING_1"/>
    <property type="match status" value="1"/>
</dbReference>
<dbReference type="GO" id="GO:0061630">
    <property type="term" value="F:ubiquitin protein ligase activity"/>
    <property type="evidence" value="ECO:0007669"/>
    <property type="project" value="UniProtKB-EC"/>
</dbReference>
<feature type="domain" description="RING-type" evidence="12">
    <location>
        <begin position="23"/>
        <end position="220"/>
    </location>
</feature>
<evidence type="ECO:0000256" key="9">
    <source>
        <dbReference type="PROSITE-ProRule" id="PRU00175"/>
    </source>
</evidence>
<dbReference type="AlphaFoldDB" id="A0A0C2SWD5"/>
<evidence type="ECO:0000256" key="10">
    <source>
        <dbReference type="SAM" id="MobiDB-lite"/>
    </source>
</evidence>